<feature type="domain" description="Receptor ligand binding region" evidence="8">
    <location>
        <begin position="71"/>
        <end position="160"/>
    </location>
</feature>
<keyword evidence="3" id="KW-1133">Transmembrane helix</keyword>
<dbReference type="GO" id="GO:0004930">
    <property type="term" value="F:G protein-coupled receptor activity"/>
    <property type="evidence" value="ECO:0007669"/>
    <property type="project" value="InterPro"/>
</dbReference>
<dbReference type="AlphaFoldDB" id="A0A4W3GBQ0"/>
<dbReference type="Ensembl" id="ENSCMIT00000000188.1">
    <property type="protein sequence ID" value="ENSCMIP00000000162.1"/>
    <property type="gene ID" value="ENSCMIG00000000129.1"/>
</dbReference>
<evidence type="ECO:0000259" key="8">
    <source>
        <dbReference type="Pfam" id="PF01094"/>
    </source>
</evidence>
<protein>
    <recommendedName>
        <fullName evidence="8">Receptor ligand binding region domain-containing protein</fullName>
    </recommendedName>
</protein>
<dbReference type="InterPro" id="IPR028082">
    <property type="entry name" value="Peripla_BP_I"/>
</dbReference>
<dbReference type="OMA" id="RECCIDS"/>
<evidence type="ECO:0000256" key="1">
    <source>
        <dbReference type="ARBA" id="ARBA00004141"/>
    </source>
</evidence>
<feature type="signal peptide" evidence="7">
    <location>
        <begin position="1"/>
        <end position="17"/>
    </location>
</feature>
<keyword evidence="4" id="KW-0472">Membrane</keyword>
<dbReference type="InterPro" id="IPR001828">
    <property type="entry name" value="ANF_lig-bd_rcpt"/>
</dbReference>
<dbReference type="PRINTS" id="PR00248">
    <property type="entry name" value="GPCRMGR"/>
</dbReference>
<dbReference type="Pfam" id="PF01094">
    <property type="entry name" value="ANF_receptor"/>
    <property type="match status" value="1"/>
</dbReference>
<evidence type="ECO:0000256" key="2">
    <source>
        <dbReference type="ARBA" id="ARBA00022692"/>
    </source>
</evidence>
<dbReference type="GeneTree" id="ENSGT01150000286997"/>
<evidence type="ECO:0000256" key="6">
    <source>
        <dbReference type="ARBA" id="ARBA00023180"/>
    </source>
</evidence>
<keyword evidence="5" id="KW-0675">Receptor</keyword>
<sequence>MYCLLLWLLFVDSLCDSNENHCKLQRKFDLSKISKQGDVILGGIFNIHTAPLEHINYFLIAPEETKSFRLANTMMFAIEEINQDPVLLPGIFLGYKIYDDCDSPNIAIKAALDLVNGQEQEDGGPTCEESPNVPALVGATGSSESMAVAKTIGPFRIPVVKNNGLNAQSDKCQKILIAI</sequence>
<dbReference type="Gene3D" id="3.40.50.2300">
    <property type="match status" value="1"/>
</dbReference>
<evidence type="ECO:0000313" key="10">
    <source>
        <dbReference type="Proteomes" id="UP000314986"/>
    </source>
</evidence>
<reference evidence="9" key="5">
    <citation type="submission" date="2025-09" db="UniProtKB">
        <authorList>
            <consortium name="Ensembl"/>
        </authorList>
    </citation>
    <scope>IDENTIFICATION</scope>
</reference>
<dbReference type="Proteomes" id="UP000314986">
    <property type="component" value="Unassembled WGS sequence"/>
</dbReference>
<feature type="chain" id="PRO_5021499686" description="Receptor ligand binding region domain-containing protein" evidence="7">
    <location>
        <begin position="18"/>
        <end position="179"/>
    </location>
</feature>
<dbReference type="InterPro" id="IPR050726">
    <property type="entry name" value="mGluR"/>
</dbReference>
<evidence type="ECO:0000256" key="7">
    <source>
        <dbReference type="SAM" id="SignalP"/>
    </source>
</evidence>
<proteinExistence type="predicted"/>
<evidence type="ECO:0000256" key="3">
    <source>
        <dbReference type="ARBA" id="ARBA00022989"/>
    </source>
</evidence>
<dbReference type="InterPro" id="IPR000337">
    <property type="entry name" value="GPCR_3"/>
</dbReference>
<name>A0A4W3GBQ0_CALMI</name>
<keyword evidence="7" id="KW-0732">Signal</keyword>
<organism evidence="9 10">
    <name type="scientific">Callorhinchus milii</name>
    <name type="common">Ghost shark</name>
    <dbReference type="NCBI Taxonomy" id="7868"/>
    <lineage>
        <taxon>Eukaryota</taxon>
        <taxon>Metazoa</taxon>
        <taxon>Chordata</taxon>
        <taxon>Craniata</taxon>
        <taxon>Vertebrata</taxon>
        <taxon>Chondrichthyes</taxon>
        <taxon>Holocephali</taxon>
        <taxon>Chimaeriformes</taxon>
        <taxon>Callorhinchidae</taxon>
        <taxon>Callorhinchus</taxon>
    </lineage>
</organism>
<evidence type="ECO:0000313" key="9">
    <source>
        <dbReference type="Ensembl" id="ENSCMIP00000000162.1"/>
    </source>
</evidence>
<accession>A0A4W3GBQ0</accession>
<reference evidence="10" key="2">
    <citation type="journal article" date="2007" name="PLoS Biol.">
        <title>Survey sequencing and comparative analysis of the elephant shark (Callorhinchus milii) genome.</title>
        <authorList>
            <person name="Venkatesh B."/>
            <person name="Kirkness E.F."/>
            <person name="Loh Y.H."/>
            <person name="Halpern A.L."/>
            <person name="Lee A.P."/>
            <person name="Johnson J."/>
            <person name="Dandona N."/>
            <person name="Viswanathan L.D."/>
            <person name="Tay A."/>
            <person name="Venter J.C."/>
            <person name="Strausberg R.L."/>
            <person name="Brenner S."/>
        </authorList>
    </citation>
    <scope>NUCLEOTIDE SEQUENCE [LARGE SCALE GENOMIC DNA]</scope>
</reference>
<keyword evidence="6" id="KW-0325">Glycoprotein</keyword>
<evidence type="ECO:0000256" key="4">
    <source>
        <dbReference type="ARBA" id="ARBA00023136"/>
    </source>
</evidence>
<keyword evidence="10" id="KW-1185">Reference proteome</keyword>
<dbReference type="PANTHER" id="PTHR24060">
    <property type="entry name" value="METABOTROPIC GLUTAMATE RECEPTOR"/>
    <property type="match status" value="1"/>
</dbReference>
<dbReference type="SUPFAM" id="SSF53822">
    <property type="entry name" value="Periplasmic binding protein-like I"/>
    <property type="match status" value="1"/>
</dbReference>
<reference evidence="9" key="4">
    <citation type="submission" date="2025-08" db="UniProtKB">
        <authorList>
            <consortium name="Ensembl"/>
        </authorList>
    </citation>
    <scope>IDENTIFICATION</scope>
</reference>
<keyword evidence="2" id="KW-0812">Transmembrane</keyword>
<dbReference type="InParanoid" id="A0A4W3GBQ0"/>
<reference evidence="10" key="3">
    <citation type="journal article" date="2014" name="Nature">
        <title>Elephant shark genome provides unique insights into gnathostome evolution.</title>
        <authorList>
            <consortium name="International Elephant Shark Genome Sequencing Consortium"/>
            <person name="Venkatesh B."/>
            <person name="Lee A.P."/>
            <person name="Ravi V."/>
            <person name="Maurya A.K."/>
            <person name="Lian M.M."/>
            <person name="Swann J.B."/>
            <person name="Ohta Y."/>
            <person name="Flajnik M.F."/>
            <person name="Sutoh Y."/>
            <person name="Kasahara M."/>
            <person name="Hoon S."/>
            <person name="Gangu V."/>
            <person name="Roy S.W."/>
            <person name="Irimia M."/>
            <person name="Korzh V."/>
            <person name="Kondrychyn I."/>
            <person name="Lim Z.W."/>
            <person name="Tay B.H."/>
            <person name="Tohari S."/>
            <person name="Kong K.W."/>
            <person name="Ho S."/>
            <person name="Lorente-Galdos B."/>
            <person name="Quilez J."/>
            <person name="Marques-Bonet T."/>
            <person name="Raney B.J."/>
            <person name="Ingham P.W."/>
            <person name="Tay A."/>
            <person name="Hillier L.W."/>
            <person name="Minx P."/>
            <person name="Boehm T."/>
            <person name="Wilson R.K."/>
            <person name="Brenner S."/>
            <person name="Warren W.C."/>
        </authorList>
    </citation>
    <scope>NUCLEOTIDE SEQUENCE [LARGE SCALE GENOMIC DNA]</scope>
</reference>
<dbReference type="GO" id="GO:0016020">
    <property type="term" value="C:membrane"/>
    <property type="evidence" value="ECO:0007669"/>
    <property type="project" value="UniProtKB-SubCell"/>
</dbReference>
<comment type="subcellular location">
    <subcellularLocation>
        <location evidence="1">Membrane</location>
        <topology evidence="1">Multi-pass membrane protein</topology>
    </subcellularLocation>
</comment>
<reference evidence="10" key="1">
    <citation type="journal article" date="2006" name="Science">
        <title>Ancient noncoding elements conserved in the human genome.</title>
        <authorList>
            <person name="Venkatesh B."/>
            <person name="Kirkness E.F."/>
            <person name="Loh Y.H."/>
            <person name="Halpern A.L."/>
            <person name="Lee A.P."/>
            <person name="Johnson J."/>
            <person name="Dandona N."/>
            <person name="Viswanathan L.D."/>
            <person name="Tay A."/>
            <person name="Venter J.C."/>
            <person name="Strausberg R.L."/>
            <person name="Brenner S."/>
        </authorList>
    </citation>
    <scope>NUCLEOTIDE SEQUENCE [LARGE SCALE GENOMIC DNA]</scope>
</reference>
<evidence type="ECO:0000256" key="5">
    <source>
        <dbReference type="ARBA" id="ARBA00023170"/>
    </source>
</evidence>